<organism evidence="2 3">
    <name type="scientific">Legionella norrlandica</name>
    <dbReference type="NCBI Taxonomy" id="1498499"/>
    <lineage>
        <taxon>Bacteria</taxon>
        <taxon>Pseudomonadati</taxon>
        <taxon>Pseudomonadota</taxon>
        <taxon>Gammaproteobacteria</taxon>
        <taxon>Legionellales</taxon>
        <taxon>Legionellaceae</taxon>
        <taxon>Legionella</taxon>
    </lineage>
</organism>
<evidence type="ECO:0000256" key="1">
    <source>
        <dbReference type="SAM" id="Phobius"/>
    </source>
</evidence>
<name>A0A0A2T6R2_9GAMM</name>
<comment type="caution">
    <text evidence="2">The sequence shown here is derived from an EMBL/GenBank/DDBJ whole genome shotgun (WGS) entry which is preliminary data.</text>
</comment>
<proteinExistence type="predicted"/>
<dbReference type="AlphaFoldDB" id="A0A0A2T6R2"/>
<evidence type="ECO:0000313" key="2">
    <source>
        <dbReference type="EMBL" id="KGP63118.1"/>
    </source>
</evidence>
<evidence type="ECO:0000313" key="3">
    <source>
        <dbReference type="Proteomes" id="UP000054422"/>
    </source>
</evidence>
<dbReference type="RefSeq" id="WP_035889764.1">
    <property type="nucleotide sequence ID" value="NZ_JNCF01000025.1"/>
</dbReference>
<dbReference type="OrthoDB" id="5653982at2"/>
<sequence>MTTFQREFLINSLMYLETILSIDNELNKAVLHFTQGNFDSPRYQYNSRISNAEEWSEDDKLKFTSALAEAIARTSEQHENSTENITLQAQGARTKLLEDYVPLLTADTNADNRLKSVKANSLRIRKGLIAELKSEVPKESQFNNPLVFFPLAAATVTVATVALSLVLK</sequence>
<dbReference type="CDD" id="cd21821">
    <property type="entry name" value="MavE"/>
    <property type="match status" value="1"/>
</dbReference>
<keyword evidence="1" id="KW-0812">Transmembrane</keyword>
<keyword evidence="3" id="KW-1185">Reference proteome</keyword>
<dbReference type="Proteomes" id="UP000054422">
    <property type="component" value="Unassembled WGS sequence"/>
</dbReference>
<keyword evidence="1" id="KW-0472">Membrane</keyword>
<gene>
    <name evidence="2" type="ORF">EP47_07600</name>
</gene>
<reference evidence="2 3" key="1">
    <citation type="submission" date="2014-05" db="EMBL/GenBank/DDBJ databases">
        <authorList>
            <person name="Rizzardi K."/>
            <person name="Winiecka-Krusnell J."/>
            <person name="Ramliden M."/>
            <person name="Alm E."/>
            <person name="Andersson S."/>
            <person name="Byfors S."/>
        </authorList>
    </citation>
    <scope>NUCLEOTIDE SEQUENCE [LARGE SCALE GENOMIC DNA]</scope>
    <source>
        <strain evidence="2 3">LEGN</strain>
    </source>
</reference>
<protein>
    <submittedName>
        <fullName evidence="2">Uncharacterized protein</fullName>
    </submittedName>
</protein>
<accession>A0A0A2T6R2</accession>
<dbReference type="EMBL" id="JNCF01000025">
    <property type="protein sequence ID" value="KGP63118.1"/>
    <property type="molecule type" value="Genomic_DNA"/>
</dbReference>
<feature type="transmembrane region" description="Helical" evidence="1">
    <location>
        <begin position="146"/>
        <end position="167"/>
    </location>
</feature>
<keyword evidence="1" id="KW-1133">Transmembrane helix</keyword>